<evidence type="ECO:0000313" key="1">
    <source>
        <dbReference type="EMBL" id="KAH7277590.1"/>
    </source>
</evidence>
<name>A0A8T2Q1P0_CERRI</name>
<accession>A0A8T2Q1P0</accession>
<keyword evidence="2" id="KW-1185">Reference proteome</keyword>
<organism evidence="1 2">
    <name type="scientific">Ceratopteris richardii</name>
    <name type="common">Triangle waterfern</name>
    <dbReference type="NCBI Taxonomy" id="49495"/>
    <lineage>
        <taxon>Eukaryota</taxon>
        <taxon>Viridiplantae</taxon>
        <taxon>Streptophyta</taxon>
        <taxon>Embryophyta</taxon>
        <taxon>Tracheophyta</taxon>
        <taxon>Polypodiopsida</taxon>
        <taxon>Polypodiidae</taxon>
        <taxon>Polypodiales</taxon>
        <taxon>Pteridineae</taxon>
        <taxon>Pteridaceae</taxon>
        <taxon>Parkerioideae</taxon>
        <taxon>Ceratopteris</taxon>
    </lineage>
</organism>
<comment type="caution">
    <text evidence="1">The sequence shown here is derived from an EMBL/GenBank/DDBJ whole genome shotgun (WGS) entry which is preliminary data.</text>
</comment>
<dbReference type="Proteomes" id="UP000825935">
    <property type="component" value="Chromosome 39"/>
</dbReference>
<sequence length="94" mass="10561">MQIFLNNLANSVSANMLSKQLCSAIWRMGVGDTLYYYAMPSNVADEDLQLCRSFVEDLLAELKPIQTMSNSNYPQHERPFNHPISCLITCVACA</sequence>
<dbReference type="EMBL" id="CM035444">
    <property type="protein sequence ID" value="KAH7277590.1"/>
    <property type="molecule type" value="Genomic_DNA"/>
</dbReference>
<protein>
    <submittedName>
        <fullName evidence="1">Uncharacterized protein</fullName>
    </submittedName>
</protein>
<gene>
    <name evidence="1" type="ORF">KP509_39G058100</name>
</gene>
<evidence type="ECO:0000313" key="2">
    <source>
        <dbReference type="Proteomes" id="UP000825935"/>
    </source>
</evidence>
<dbReference type="AlphaFoldDB" id="A0A8T2Q1P0"/>
<reference evidence="1" key="1">
    <citation type="submission" date="2021-08" db="EMBL/GenBank/DDBJ databases">
        <title>WGS assembly of Ceratopteris richardii.</title>
        <authorList>
            <person name="Marchant D.B."/>
            <person name="Chen G."/>
            <person name="Jenkins J."/>
            <person name="Shu S."/>
            <person name="Leebens-Mack J."/>
            <person name="Grimwood J."/>
            <person name="Schmutz J."/>
            <person name="Soltis P."/>
            <person name="Soltis D."/>
            <person name="Chen Z.-H."/>
        </authorList>
    </citation>
    <scope>NUCLEOTIDE SEQUENCE</scope>
    <source>
        <strain evidence="1">Whitten #5841</strain>
        <tissue evidence="1">Leaf</tissue>
    </source>
</reference>
<proteinExistence type="predicted"/>